<dbReference type="AlphaFoldDB" id="A0AAW4JWQ5"/>
<feature type="transmembrane region" description="Helical" evidence="1">
    <location>
        <begin position="12"/>
        <end position="32"/>
    </location>
</feature>
<reference evidence="2" key="1">
    <citation type="submission" date="2021-03" db="EMBL/GenBank/DDBJ databases">
        <title>Comparative genomic analysis of European sttrains of Leptospira interrogans serovars Copenhageni and Icterohaemorrhagiae.</title>
        <authorList>
            <person name="Arent Z."/>
            <person name="Gurgul A."/>
            <person name="Jasielczuk I."/>
            <person name="Pardyak L."/>
        </authorList>
    </citation>
    <scope>NUCLEOTIDE SEQUENCE</scope>
    <source>
        <strain evidence="2">X240</strain>
    </source>
</reference>
<dbReference type="EMBL" id="JAGGCK010000002">
    <property type="protein sequence ID" value="MBO8014373.1"/>
    <property type="molecule type" value="Genomic_DNA"/>
</dbReference>
<sequence>MNKILEELKDRWLRILLSLLVSTYLFYVSIYPELFKSWNLIVQIIATLVIGFLNLLLAAAWDVVSIALKNQLLNIENIGLRSELENIEKLKGAELSDLKKVIVNFLEHSYAYQEKVLKYLKMKGRFLCVTKSSEGLSDVFNQLPEPKPQLPFSKVLSDLPGSIKPFERMNIHFIPLENLKNFNELKIKDWIDKNIIPKVLKERETFLSSLDKSIRSLAGEFSYKYVAFVVERDSMEYETKNRKFNRDFISIFIGKQDKQRTAKLAKDLVTIIRAKDFFQLVDWSAFVDLNPDQKKIFEEKKNKLYSELSKRELHRFSDIAQISEQDLTKIIFKAFGNKTTQKKANNIAKKIKLGTGQVSDVLRKSGISI</sequence>
<evidence type="ECO:0000313" key="2">
    <source>
        <dbReference type="EMBL" id="MBO8014373.1"/>
    </source>
</evidence>
<proteinExistence type="predicted"/>
<protein>
    <submittedName>
        <fullName evidence="2">Uncharacterized protein</fullName>
    </submittedName>
</protein>
<dbReference type="Proteomes" id="UP000670463">
    <property type="component" value="Unassembled WGS sequence"/>
</dbReference>
<feature type="transmembrane region" description="Helical" evidence="1">
    <location>
        <begin position="38"/>
        <end position="61"/>
    </location>
</feature>
<comment type="caution">
    <text evidence="2">The sequence shown here is derived from an EMBL/GenBank/DDBJ whole genome shotgun (WGS) entry which is preliminary data.</text>
</comment>
<evidence type="ECO:0000313" key="3">
    <source>
        <dbReference type="Proteomes" id="UP000670463"/>
    </source>
</evidence>
<accession>A0AAW4JWQ5</accession>
<dbReference type="RefSeq" id="WP_001033647.1">
    <property type="nucleotide sequence ID" value="NZ_CP043876.1"/>
</dbReference>
<keyword evidence="1" id="KW-0812">Transmembrane</keyword>
<name>A0AAW4JWQ5_LEPIR</name>
<gene>
    <name evidence="2" type="ORF">J6377_01075</name>
</gene>
<keyword evidence="1" id="KW-0472">Membrane</keyword>
<dbReference type="GeneID" id="61142531"/>
<keyword evidence="1" id="KW-1133">Transmembrane helix</keyword>
<evidence type="ECO:0000256" key="1">
    <source>
        <dbReference type="SAM" id="Phobius"/>
    </source>
</evidence>
<organism evidence="2 3">
    <name type="scientific">Leptospira interrogans serovar Icterohaemorrhagiae</name>
    <dbReference type="NCBI Taxonomy" id="90062"/>
    <lineage>
        <taxon>Bacteria</taxon>
        <taxon>Pseudomonadati</taxon>
        <taxon>Spirochaetota</taxon>
        <taxon>Spirochaetia</taxon>
        <taxon>Leptospirales</taxon>
        <taxon>Leptospiraceae</taxon>
        <taxon>Leptospira</taxon>
    </lineage>
</organism>